<dbReference type="RefSeq" id="XP_005778172.1">
    <property type="nucleotide sequence ID" value="XM_005778115.1"/>
</dbReference>
<name>A0A0D3ISK0_EMIH1</name>
<dbReference type="KEGG" id="ehx:EMIHUDRAFT_119610"/>
<proteinExistence type="predicted"/>
<sequence length="144" mass="15546">MSTPTPSKARILCLHGYAQNAAFFRQRTGSLRKALKAVAGDFVFVDAPFAATAGFLGDINADERGQSLGWWTFDEATASRPSLSHEYAGVERSLELLDATCEREGPFDGVLGFSQGAALAALLCMRRRTLFRFAILVAGNAPPF</sequence>
<dbReference type="GO" id="GO:0005737">
    <property type="term" value="C:cytoplasm"/>
    <property type="evidence" value="ECO:0007669"/>
    <property type="project" value="TreeGrafter"/>
</dbReference>
<dbReference type="GO" id="GO:0016787">
    <property type="term" value="F:hydrolase activity"/>
    <property type="evidence" value="ECO:0007669"/>
    <property type="project" value="UniProtKB-KW"/>
</dbReference>
<dbReference type="EnsemblProtists" id="EOD25743">
    <property type="protein sequence ID" value="EOD25743"/>
    <property type="gene ID" value="EMIHUDRAFT_205843"/>
</dbReference>
<dbReference type="PANTHER" id="PTHR48070">
    <property type="entry name" value="ESTERASE OVCA2"/>
    <property type="match status" value="1"/>
</dbReference>
<dbReference type="AlphaFoldDB" id="A0A0D3ISK0"/>
<organism evidence="3 4">
    <name type="scientific">Emiliania huxleyi (strain CCMP1516)</name>
    <dbReference type="NCBI Taxonomy" id="280463"/>
    <lineage>
        <taxon>Eukaryota</taxon>
        <taxon>Haptista</taxon>
        <taxon>Haptophyta</taxon>
        <taxon>Prymnesiophyceae</taxon>
        <taxon>Isochrysidales</taxon>
        <taxon>Noelaerhabdaceae</taxon>
        <taxon>Emiliania</taxon>
    </lineage>
</organism>
<dbReference type="GeneID" id="17260379"/>
<dbReference type="HOGENOM" id="CLU_051938_3_1_1"/>
<dbReference type="InterPro" id="IPR029058">
    <property type="entry name" value="AB_hydrolase_fold"/>
</dbReference>
<evidence type="ECO:0000256" key="1">
    <source>
        <dbReference type="ARBA" id="ARBA00022801"/>
    </source>
</evidence>
<dbReference type="Gene3D" id="3.40.50.1820">
    <property type="entry name" value="alpha/beta hydrolase"/>
    <property type="match status" value="1"/>
</dbReference>
<dbReference type="PaxDb" id="2903-EOD14235"/>
<dbReference type="InterPro" id="IPR005645">
    <property type="entry name" value="FSH-like_dom"/>
</dbReference>
<keyword evidence="4" id="KW-1185">Reference proteome</keyword>
<keyword evidence="1" id="KW-0378">Hydrolase</keyword>
<dbReference type="GeneID" id="17271289"/>
<protein>
    <recommendedName>
        <fullName evidence="2">Serine hydrolase domain-containing protein</fullName>
    </recommendedName>
</protein>
<dbReference type="EnsemblProtists" id="EOD14235">
    <property type="protein sequence ID" value="EOD14235"/>
    <property type="gene ID" value="EMIHUDRAFT_119610"/>
</dbReference>
<dbReference type="SUPFAM" id="SSF53474">
    <property type="entry name" value="alpha/beta-Hydrolases"/>
    <property type="match status" value="1"/>
</dbReference>
<dbReference type="eggNOG" id="KOG2551">
    <property type="taxonomic scope" value="Eukaryota"/>
</dbReference>
<dbReference type="InterPro" id="IPR050593">
    <property type="entry name" value="LovG"/>
</dbReference>
<evidence type="ECO:0000259" key="2">
    <source>
        <dbReference type="Pfam" id="PF03959"/>
    </source>
</evidence>
<accession>A0A0D3ISK0</accession>
<feature type="domain" description="Serine hydrolase" evidence="2">
    <location>
        <begin position="7"/>
        <end position="142"/>
    </location>
</feature>
<reference evidence="3" key="2">
    <citation type="submission" date="2024-10" db="UniProtKB">
        <authorList>
            <consortium name="EnsemblProtists"/>
        </authorList>
    </citation>
    <scope>IDENTIFICATION</scope>
</reference>
<dbReference type="GO" id="GO:0005634">
    <property type="term" value="C:nucleus"/>
    <property type="evidence" value="ECO:0007669"/>
    <property type="project" value="TreeGrafter"/>
</dbReference>
<evidence type="ECO:0000313" key="3">
    <source>
        <dbReference type="EnsemblProtists" id="EOD14235"/>
    </source>
</evidence>
<dbReference type="PANTHER" id="PTHR48070:SF6">
    <property type="entry name" value="ESTERASE OVCA2"/>
    <property type="match status" value="1"/>
</dbReference>
<evidence type="ECO:0000313" key="4">
    <source>
        <dbReference type="Proteomes" id="UP000013827"/>
    </source>
</evidence>
<reference evidence="4" key="1">
    <citation type="journal article" date="2013" name="Nature">
        <title>Pan genome of the phytoplankton Emiliania underpins its global distribution.</title>
        <authorList>
            <person name="Read B.A."/>
            <person name="Kegel J."/>
            <person name="Klute M.J."/>
            <person name="Kuo A."/>
            <person name="Lefebvre S.C."/>
            <person name="Maumus F."/>
            <person name="Mayer C."/>
            <person name="Miller J."/>
            <person name="Monier A."/>
            <person name="Salamov A."/>
            <person name="Young J."/>
            <person name="Aguilar M."/>
            <person name="Claverie J.M."/>
            <person name="Frickenhaus S."/>
            <person name="Gonzalez K."/>
            <person name="Herman E.K."/>
            <person name="Lin Y.C."/>
            <person name="Napier J."/>
            <person name="Ogata H."/>
            <person name="Sarno A.F."/>
            <person name="Shmutz J."/>
            <person name="Schroeder D."/>
            <person name="de Vargas C."/>
            <person name="Verret F."/>
            <person name="von Dassow P."/>
            <person name="Valentin K."/>
            <person name="Van de Peer Y."/>
            <person name="Wheeler G."/>
            <person name="Dacks J.B."/>
            <person name="Delwiche C.F."/>
            <person name="Dyhrman S.T."/>
            <person name="Glockner G."/>
            <person name="John U."/>
            <person name="Richards T."/>
            <person name="Worden A.Z."/>
            <person name="Zhang X."/>
            <person name="Grigoriev I.V."/>
            <person name="Allen A.E."/>
            <person name="Bidle K."/>
            <person name="Borodovsky M."/>
            <person name="Bowler C."/>
            <person name="Brownlee C."/>
            <person name="Cock J.M."/>
            <person name="Elias M."/>
            <person name="Gladyshev V.N."/>
            <person name="Groth M."/>
            <person name="Guda C."/>
            <person name="Hadaegh A."/>
            <person name="Iglesias-Rodriguez M.D."/>
            <person name="Jenkins J."/>
            <person name="Jones B.M."/>
            <person name="Lawson T."/>
            <person name="Leese F."/>
            <person name="Lindquist E."/>
            <person name="Lobanov A."/>
            <person name="Lomsadze A."/>
            <person name="Malik S.B."/>
            <person name="Marsh M.E."/>
            <person name="Mackinder L."/>
            <person name="Mock T."/>
            <person name="Mueller-Roeber B."/>
            <person name="Pagarete A."/>
            <person name="Parker M."/>
            <person name="Probert I."/>
            <person name="Quesneville H."/>
            <person name="Raines C."/>
            <person name="Rensing S.A."/>
            <person name="Riano-Pachon D.M."/>
            <person name="Richier S."/>
            <person name="Rokitta S."/>
            <person name="Shiraiwa Y."/>
            <person name="Soanes D.M."/>
            <person name="van der Giezen M."/>
            <person name="Wahlund T.M."/>
            <person name="Williams B."/>
            <person name="Wilson W."/>
            <person name="Wolfe G."/>
            <person name="Wurch L.L."/>
        </authorList>
    </citation>
    <scope>NUCLEOTIDE SEQUENCE</scope>
</reference>
<dbReference type="RefSeq" id="XP_005766664.1">
    <property type="nucleotide sequence ID" value="XM_005766607.1"/>
</dbReference>
<dbReference type="KEGG" id="ehx:EMIHUDRAFT_205843"/>
<dbReference type="Proteomes" id="UP000013827">
    <property type="component" value="Unassembled WGS sequence"/>
</dbReference>
<dbReference type="Pfam" id="PF03959">
    <property type="entry name" value="FSH1"/>
    <property type="match status" value="1"/>
</dbReference>